<gene>
    <name evidence="2" type="ORF">HNR37_001823</name>
</gene>
<dbReference type="Gene3D" id="2.40.50.140">
    <property type="entry name" value="Nucleic acid-binding proteins"/>
    <property type="match status" value="1"/>
</dbReference>
<dbReference type="FunFam" id="1.10.10.650:FF:000001">
    <property type="entry name" value="S1 RNA-binding domain 1"/>
    <property type="match status" value="1"/>
</dbReference>
<keyword evidence="3" id="KW-1185">Reference proteome</keyword>
<evidence type="ECO:0000313" key="3">
    <source>
        <dbReference type="Proteomes" id="UP000528322"/>
    </source>
</evidence>
<dbReference type="PROSITE" id="PS50126">
    <property type="entry name" value="S1"/>
    <property type="match status" value="1"/>
</dbReference>
<dbReference type="GO" id="GO:0003729">
    <property type="term" value="F:mRNA binding"/>
    <property type="evidence" value="ECO:0007669"/>
    <property type="project" value="TreeGrafter"/>
</dbReference>
<dbReference type="FunFam" id="2.40.50.140:FF:000051">
    <property type="entry name" value="RNA-binding transcriptional accessory protein"/>
    <property type="match status" value="1"/>
</dbReference>
<sequence length="713" mass="79977">MSTHTATIAKELNLKTFQVDNCIALHKDGSTVPFITRYRKEMTGELDEMQVRAVIERHTYLENLEQRRCEILESVESQGKLSDELRQAILKCQRLVDLEDLYLPFRPKKRTRATMARERGLEPVATAILKGESTDTDFLQKFVNPEQEVPDTDAALAGGLDIIAETIAEEAAIRNRVRHVLSAEGILECKKRRLAPDDSPYTMYYEYSERLRDIPPHRILAMNRAEQEDCIRIKLTTDLEALELQLKDMVLRRYPDAIQSLISLALRDSIKRLIMPSLETELRSEKNQQAHEHAVKVFGENLRNLLLTPPVPAKAIIGIDPAYRTGCKVVVVNRYGDLLDHATIYPVPPRNDYDGATKILQGIIATHDVEIIAIGNGTASAETEAFISDFISSQKKKLQYLIVNEAGASVYSVSEVAQQEFPDHDATVRGAVSIARRVQDPLAELVKIDPRSIGVGQYQHDINQNFLSAKLQEIVESAVNYVGVNINTASASLLRFVSGVNATVAKNIVEYRRSIGQFTNRKELLKVPRLGEQTFVQCAGFIRIPESTDFLDNTGVHPESYPTVQKLLSAVGLTPEEAQSHLSLKVNRKLESLARELDCGLPTLRDIVEDITKPGRDPRSEMEKPILRSAQLSFSDITEGQVFEGVVRNVVDFGAFIDIGLKNDGLVHISELSERFVKNPHEVVAVGNRVKVRVLGVDEKRQRLSLSMRQVHE</sequence>
<comment type="caution">
    <text evidence="2">The sequence shown here is derived from an EMBL/GenBank/DDBJ whole genome shotgun (WGS) entry which is preliminary data.</text>
</comment>
<dbReference type="SUPFAM" id="SSF53098">
    <property type="entry name" value="Ribonuclease H-like"/>
    <property type="match status" value="1"/>
</dbReference>
<dbReference type="FunFam" id="3.30.420.140:FF:000001">
    <property type="entry name" value="RNA-binding transcriptional accessory protein"/>
    <property type="match status" value="1"/>
</dbReference>
<dbReference type="SUPFAM" id="SSF158832">
    <property type="entry name" value="Tex N-terminal region-like"/>
    <property type="match status" value="1"/>
</dbReference>
<dbReference type="Gene3D" id="1.10.3500.10">
    <property type="entry name" value="Tex N-terminal region-like"/>
    <property type="match status" value="1"/>
</dbReference>
<dbReference type="InterPro" id="IPR050437">
    <property type="entry name" value="Ribos_protein_bS1-like"/>
</dbReference>
<dbReference type="InterPro" id="IPR041692">
    <property type="entry name" value="HHH_9"/>
</dbReference>
<name>A0A7W8DHE9_9BACT</name>
<protein>
    <recommendedName>
        <fullName evidence="1">S1 motif domain-containing protein</fullName>
    </recommendedName>
</protein>
<dbReference type="SUPFAM" id="SSF47781">
    <property type="entry name" value="RuvA domain 2-like"/>
    <property type="match status" value="2"/>
</dbReference>
<dbReference type="PANTHER" id="PTHR10724:SF10">
    <property type="entry name" value="S1 RNA-BINDING DOMAIN-CONTAINING PROTEIN 1"/>
    <property type="match status" value="1"/>
</dbReference>
<dbReference type="AlphaFoldDB" id="A0A7W8DHE9"/>
<evidence type="ECO:0000313" key="2">
    <source>
        <dbReference type="EMBL" id="MBB5022486.1"/>
    </source>
</evidence>
<dbReference type="EMBL" id="JACHID010000011">
    <property type="protein sequence ID" value="MBB5022486.1"/>
    <property type="molecule type" value="Genomic_DNA"/>
</dbReference>
<dbReference type="CDD" id="cd05685">
    <property type="entry name" value="S1_Tex"/>
    <property type="match status" value="1"/>
</dbReference>
<dbReference type="InterPro" id="IPR010994">
    <property type="entry name" value="RuvA_2-like"/>
</dbReference>
<organism evidence="2 3">
    <name type="scientific">Desulfurispira natronophila</name>
    <dbReference type="NCBI Taxonomy" id="682562"/>
    <lineage>
        <taxon>Bacteria</taxon>
        <taxon>Pseudomonadati</taxon>
        <taxon>Chrysiogenota</taxon>
        <taxon>Chrysiogenia</taxon>
        <taxon>Chrysiogenales</taxon>
        <taxon>Chrysiogenaceae</taxon>
        <taxon>Desulfurispira</taxon>
    </lineage>
</organism>
<dbReference type="InterPro" id="IPR023319">
    <property type="entry name" value="Tex-like_HTH_dom_sf"/>
</dbReference>
<dbReference type="GO" id="GO:0006139">
    <property type="term" value="P:nucleobase-containing compound metabolic process"/>
    <property type="evidence" value="ECO:0007669"/>
    <property type="project" value="InterPro"/>
</dbReference>
<dbReference type="Gene3D" id="1.10.150.310">
    <property type="entry name" value="Tex RuvX-like domain-like"/>
    <property type="match status" value="1"/>
</dbReference>
<dbReference type="GO" id="GO:0006412">
    <property type="term" value="P:translation"/>
    <property type="evidence" value="ECO:0007669"/>
    <property type="project" value="TreeGrafter"/>
</dbReference>
<dbReference type="InterPro" id="IPR037027">
    <property type="entry name" value="YqgF/RNaseH-like_dom_sf"/>
</dbReference>
<dbReference type="Gene3D" id="1.10.10.650">
    <property type="entry name" value="RuvA domain 2-like"/>
    <property type="match status" value="1"/>
</dbReference>
<dbReference type="GO" id="GO:0003735">
    <property type="term" value="F:structural constituent of ribosome"/>
    <property type="evidence" value="ECO:0007669"/>
    <property type="project" value="TreeGrafter"/>
</dbReference>
<reference evidence="2 3" key="1">
    <citation type="submission" date="2020-08" db="EMBL/GenBank/DDBJ databases">
        <title>Genomic Encyclopedia of Type Strains, Phase IV (KMG-IV): sequencing the most valuable type-strain genomes for metagenomic binning, comparative biology and taxonomic classification.</title>
        <authorList>
            <person name="Goeker M."/>
        </authorList>
    </citation>
    <scope>NUCLEOTIDE SEQUENCE [LARGE SCALE GENOMIC DNA]</scope>
    <source>
        <strain evidence="2 3">DSM 22071</strain>
    </source>
</reference>
<accession>A0A7W8DHE9</accession>
<proteinExistence type="predicted"/>
<dbReference type="InterPro" id="IPR023323">
    <property type="entry name" value="Tex-like_dom_sf"/>
</dbReference>
<dbReference type="Gene3D" id="3.30.420.140">
    <property type="entry name" value="YqgF/RNase H-like domain"/>
    <property type="match status" value="1"/>
</dbReference>
<dbReference type="SMART" id="SM00732">
    <property type="entry name" value="YqgFc"/>
    <property type="match status" value="1"/>
</dbReference>
<dbReference type="Pfam" id="PF16921">
    <property type="entry name" value="Tex_YqgF"/>
    <property type="match status" value="1"/>
</dbReference>
<dbReference type="InterPro" id="IPR032639">
    <property type="entry name" value="Tex_YqgF"/>
</dbReference>
<dbReference type="PANTHER" id="PTHR10724">
    <property type="entry name" value="30S RIBOSOMAL PROTEIN S1"/>
    <property type="match status" value="1"/>
</dbReference>
<feature type="domain" description="S1 motif" evidence="1">
    <location>
        <begin position="640"/>
        <end position="709"/>
    </location>
</feature>
<dbReference type="Proteomes" id="UP000528322">
    <property type="component" value="Unassembled WGS sequence"/>
</dbReference>
<dbReference type="RefSeq" id="WP_183733079.1">
    <property type="nucleotide sequence ID" value="NZ_JACHID010000011.1"/>
</dbReference>
<dbReference type="InterPro" id="IPR044146">
    <property type="entry name" value="S1_Tex"/>
</dbReference>
<dbReference type="InterPro" id="IPR018974">
    <property type="entry name" value="Tex-like_N"/>
</dbReference>
<dbReference type="Pfam" id="PF00575">
    <property type="entry name" value="S1"/>
    <property type="match status" value="1"/>
</dbReference>
<dbReference type="GO" id="GO:0005737">
    <property type="term" value="C:cytoplasm"/>
    <property type="evidence" value="ECO:0007669"/>
    <property type="project" value="UniProtKB-ARBA"/>
</dbReference>
<dbReference type="Pfam" id="PF17674">
    <property type="entry name" value="HHH_9"/>
    <property type="match status" value="1"/>
</dbReference>
<dbReference type="Pfam" id="PF09371">
    <property type="entry name" value="Tex_N"/>
    <property type="match status" value="1"/>
</dbReference>
<dbReference type="InterPro" id="IPR012340">
    <property type="entry name" value="NA-bd_OB-fold"/>
</dbReference>
<dbReference type="Pfam" id="PF12836">
    <property type="entry name" value="HHH_3"/>
    <property type="match status" value="1"/>
</dbReference>
<dbReference type="FunFam" id="1.10.150.310:FF:000001">
    <property type="entry name" value="RNA-binding transcriptional accessory protein"/>
    <property type="match status" value="1"/>
</dbReference>
<dbReference type="Pfam" id="PF22706">
    <property type="entry name" value="Tex_central_region"/>
    <property type="match status" value="1"/>
</dbReference>
<dbReference type="InterPro" id="IPR006641">
    <property type="entry name" value="YqgF/RNaseH-like_dom"/>
</dbReference>
<dbReference type="SUPFAM" id="SSF50249">
    <property type="entry name" value="Nucleic acid-binding proteins"/>
    <property type="match status" value="1"/>
</dbReference>
<dbReference type="InterPro" id="IPR003029">
    <property type="entry name" value="S1_domain"/>
</dbReference>
<evidence type="ECO:0000259" key="1">
    <source>
        <dbReference type="PROSITE" id="PS50126"/>
    </source>
</evidence>
<dbReference type="SMART" id="SM00316">
    <property type="entry name" value="S1"/>
    <property type="match status" value="1"/>
</dbReference>
<dbReference type="InterPro" id="IPR055179">
    <property type="entry name" value="Tex-like_central_region"/>
</dbReference>
<dbReference type="InterPro" id="IPR012337">
    <property type="entry name" value="RNaseH-like_sf"/>
</dbReference>